<evidence type="ECO:0000259" key="4">
    <source>
        <dbReference type="Pfam" id="PF04536"/>
    </source>
</evidence>
<dbReference type="PANTHER" id="PTHR30373">
    <property type="entry name" value="UPF0603 PROTEIN YGCG"/>
    <property type="match status" value="1"/>
</dbReference>
<evidence type="ECO:0000256" key="2">
    <source>
        <dbReference type="SAM" id="Phobius"/>
    </source>
</evidence>
<organism evidence="5 6">
    <name type="scientific">Cytobacillus firmus</name>
    <name type="common">Bacillus firmus</name>
    <dbReference type="NCBI Taxonomy" id="1399"/>
    <lineage>
        <taxon>Bacteria</taxon>
        <taxon>Bacillati</taxon>
        <taxon>Bacillota</taxon>
        <taxon>Bacilli</taxon>
        <taxon>Bacillales</taxon>
        <taxon>Bacillaceae</taxon>
        <taxon>Cytobacillus</taxon>
    </lineage>
</organism>
<accession>A0AA46SJ57</accession>
<feature type="chain" id="PRO_5041213011" evidence="3">
    <location>
        <begin position="25"/>
        <end position="249"/>
    </location>
</feature>
<keyword evidence="2" id="KW-0472">Membrane</keyword>
<keyword evidence="3" id="KW-0732">Signal</keyword>
<evidence type="ECO:0000313" key="5">
    <source>
        <dbReference type="EMBL" id="UYG95004.1"/>
    </source>
</evidence>
<proteinExistence type="predicted"/>
<feature type="domain" description="TPM" evidence="4">
    <location>
        <begin position="37"/>
        <end position="159"/>
    </location>
</feature>
<dbReference type="PANTHER" id="PTHR30373:SF2">
    <property type="entry name" value="UPF0603 PROTEIN YGCG"/>
    <property type="match status" value="1"/>
</dbReference>
<feature type="region of interest" description="Disordered" evidence="1">
    <location>
        <begin position="226"/>
        <end position="249"/>
    </location>
</feature>
<feature type="signal peptide" evidence="3">
    <location>
        <begin position="1"/>
        <end position="24"/>
    </location>
</feature>
<dbReference type="AlphaFoldDB" id="A0AA46SJ57"/>
<evidence type="ECO:0000256" key="1">
    <source>
        <dbReference type="SAM" id="MobiDB-lite"/>
    </source>
</evidence>
<dbReference type="Gene3D" id="3.10.310.50">
    <property type="match status" value="1"/>
</dbReference>
<dbReference type="RefSeq" id="WP_263599492.1">
    <property type="nucleotide sequence ID" value="NZ_CP107027.1"/>
</dbReference>
<dbReference type="Proteomes" id="UP001163104">
    <property type="component" value="Chromosome"/>
</dbReference>
<feature type="transmembrane region" description="Helical" evidence="2">
    <location>
        <begin position="190"/>
        <end position="216"/>
    </location>
</feature>
<sequence length="249" mass="26411">MISRRVFLTLLLVNLIMGAFKVHADESIPQPAGDIYVQDFAGVLNEREKSELIKLGRQLEDQTTAQVAVLTVDTIGDRPIEEYANEAFRSYGIGSAAENNGVLLVVAMQDRKVRIEVGYGLEGRIPDRKAGRILDQVTIPYLQEGQPGRAVIETYKVLVQEAAGEEVNLRNSGDYTDAGTKDEGVGIPSWLLIIIAVGLLFLDIKFFGGAFTYAILSILSRGGGGGRGGGGPRGGGGGSSGGGGASRGW</sequence>
<keyword evidence="2" id="KW-1133">Transmembrane helix</keyword>
<name>A0AA46SJ57_CYTFI</name>
<dbReference type="EMBL" id="CP107027">
    <property type="protein sequence ID" value="UYG95004.1"/>
    <property type="molecule type" value="Genomic_DNA"/>
</dbReference>
<dbReference type="Pfam" id="PF04536">
    <property type="entry name" value="TPM_phosphatase"/>
    <property type="match status" value="1"/>
</dbReference>
<dbReference type="InterPro" id="IPR007621">
    <property type="entry name" value="TPM_dom"/>
</dbReference>
<evidence type="ECO:0000313" key="6">
    <source>
        <dbReference type="Proteomes" id="UP001163104"/>
    </source>
</evidence>
<protein>
    <submittedName>
        <fullName evidence="5">TPM domain-containing protein</fullName>
    </submittedName>
</protein>
<evidence type="ECO:0000256" key="3">
    <source>
        <dbReference type="SAM" id="SignalP"/>
    </source>
</evidence>
<keyword evidence="2" id="KW-0812">Transmembrane</keyword>
<reference evidence="5" key="1">
    <citation type="submission" date="2022-10" db="EMBL/GenBank/DDBJ databases">
        <title>Mechanism of multi-heavy metal repair in Cytobacillus Firmus M7.</title>
        <authorList>
            <person name="Li X."/>
            <person name="Yu C."/>
        </authorList>
    </citation>
    <scope>NUCLEOTIDE SEQUENCE</scope>
    <source>
        <strain evidence="5">M7</strain>
    </source>
</reference>
<gene>
    <name evidence="5" type="ORF">OD459_22925</name>
</gene>